<dbReference type="InterPro" id="IPR002347">
    <property type="entry name" value="SDR_fam"/>
</dbReference>
<dbReference type="GO" id="GO:0016491">
    <property type="term" value="F:oxidoreductase activity"/>
    <property type="evidence" value="ECO:0007669"/>
    <property type="project" value="UniProtKB-KW"/>
</dbReference>
<dbReference type="Gene3D" id="3.40.50.720">
    <property type="entry name" value="NAD(P)-binding Rossmann-like Domain"/>
    <property type="match status" value="1"/>
</dbReference>
<dbReference type="AlphaFoldDB" id="A0A388SF12"/>
<dbReference type="PRINTS" id="PR00081">
    <property type="entry name" value="GDHRDH"/>
</dbReference>
<dbReference type="FunFam" id="3.40.50.720:FF:000173">
    <property type="entry name" value="3-oxoacyl-[acyl-carrier protein] reductase"/>
    <property type="match status" value="1"/>
</dbReference>
<reference evidence="4 5" key="1">
    <citation type="journal article" date="2018" name="Int. J. Syst. Evol. Microbiol.">
        <title>Mesosutterella multiformis gen. nov., sp. nov., a member of the family Sutterellaceae and Sutterella megalosphaeroides sp. nov., isolated from human faeces.</title>
        <authorList>
            <person name="Sakamoto M."/>
            <person name="Ikeyama N."/>
            <person name="Kunihiro T."/>
            <person name="Iino T."/>
            <person name="Yuki M."/>
            <person name="Ohkuma M."/>
        </authorList>
    </citation>
    <scope>NUCLEOTIDE SEQUENCE [LARGE SCALE GENOMIC DNA]</scope>
    <source>
        <strain evidence="4 5">4NBBH2</strain>
    </source>
</reference>
<feature type="domain" description="Ketoreductase" evidence="3">
    <location>
        <begin position="7"/>
        <end position="193"/>
    </location>
</feature>
<dbReference type="Proteomes" id="UP000266091">
    <property type="component" value="Unassembled WGS sequence"/>
</dbReference>
<dbReference type="InterPro" id="IPR050259">
    <property type="entry name" value="SDR"/>
</dbReference>
<dbReference type="SUPFAM" id="SSF51735">
    <property type="entry name" value="NAD(P)-binding Rossmann-fold domains"/>
    <property type="match status" value="1"/>
</dbReference>
<dbReference type="NCBIfam" id="NF004200">
    <property type="entry name" value="PRK05653.1-5"/>
    <property type="match status" value="1"/>
</dbReference>
<dbReference type="InterPro" id="IPR057326">
    <property type="entry name" value="KR_dom"/>
</dbReference>
<accession>A0A388SF12</accession>
<dbReference type="SMART" id="SM00822">
    <property type="entry name" value="PKS_KR"/>
    <property type="match status" value="1"/>
</dbReference>
<name>A0A388SF12_9BURK</name>
<proteinExistence type="inferred from homology"/>
<evidence type="ECO:0000259" key="3">
    <source>
        <dbReference type="SMART" id="SM00822"/>
    </source>
</evidence>
<sequence>MTEASGRSVLILGASGGIGRATAEALSSDGFRVALHASSHPERAEALAEELRSKGADAWTVVFDAADPAASRSAIEADIEHHGAYWGIVHSAGITRDAAFPGMTDSDWFDVINTDLNSFNNVLKPCVMPMIGLRDGGRIVVISSVSGLIGNRGQTNYSAAKGGLIAAAKSLALELAKRKITVNAVAPGLIDTDMTKMDETALKAITGMIPMKRAGKPEEVASVIRFLMSPGASYVTRQVIAVDGGLA</sequence>
<dbReference type="RefSeq" id="WP_116270316.1">
    <property type="nucleotide sequence ID" value="NZ_BGZJ01000001.1"/>
</dbReference>
<organism evidence="4 5">
    <name type="scientific">Mesosutterella multiformis</name>
    <dbReference type="NCBI Taxonomy" id="2259133"/>
    <lineage>
        <taxon>Bacteria</taxon>
        <taxon>Pseudomonadati</taxon>
        <taxon>Pseudomonadota</taxon>
        <taxon>Betaproteobacteria</taxon>
        <taxon>Burkholderiales</taxon>
        <taxon>Sutterellaceae</taxon>
        <taxon>Mesosutterella</taxon>
    </lineage>
</organism>
<evidence type="ECO:0000313" key="4">
    <source>
        <dbReference type="EMBL" id="GBO94049.1"/>
    </source>
</evidence>
<evidence type="ECO:0000256" key="2">
    <source>
        <dbReference type="ARBA" id="ARBA00023002"/>
    </source>
</evidence>
<comment type="similarity">
    <text evidence="1">Belongs to the short-chain dehydrogenases/reductases (SDR) family.</text>
</comment>
<dbReference type="PRINTS" id="PR00080">
    <property type="entry name" value="SDRFAMILY"/>
</dbReference>
<dbReference type="InterPro" id="IPR036291">
    <property type="entry name" value="NAD(P)-bd_dom_sf"/>
</dbReference>
<dbReference type="EMBL" id="BGZJ01000001">
    <property type="protein sequence ID" value="GBO94049.1"/>
    <property type="molecule type" value="Genomic_DNA"/>
</dbReference>
<dbReference type="OrthoDB" id="9802564at2"/>
<dbReference type="NCBIfam" id="NF009466">
    <property type="entry name" value="PRK12826.1-2"/>
    <property type="match status" value="1"/>
</dbReference>
<protein>
    <submittedName>
        <fullName evidence="4">Beta-ketoacyl-ACP reductase</fullName>
    </submittedName>
</protein>
<dbReference type="PANTHER" id="PTHR42879:SF2">
    <property type="entry name" value="3-OXOACYL-[ACYL-CARRIER-PROTEIN] REDUCTASE FABG"/>
    <property type="match status" value="1"/>
</dbReference>
<comment type="caution">
    <text evidence="4">The sequence shown here is derived from an EMBL/GenBank/DDBJ whole genome shotgun (WGS) entry which is preliminary data.</text>
</comment>
<keyword evidence="2" id="KW-0560">Oxidoreductase</keyword>
<accession>A0A401LMQ4</accession>
<evidence type="ECO:0000313" key="5">
    <source>
        <dbReference type="Proteomes" id="UP000266091"/>
    </source>
</evidence>
<keyword evidence="5" id="KW-1185">Reference proteome</keyword>
<gene>
    <name evidence="4" type="primary">fabG_3</name>
    <name evidence="4" type="ORF">MESMUL_14030</name>
</gene>
<evidence type="ECO:0000256" key="1">
    <source>
        <dbReference type="ARBA" id="ARBA00006484"/>
    </source>
</evidence>
<dbReference type="Pfam" id="PF13561">
    <property type="entry name" value="adh_short_C2"/>
    <property type="match status" value="1"/>
</dbReference>
<dbReference type="PANTHER" id="PTHR42879">
    <property type="entry name" value="3-OXOACYL-(ACYL-CARRIER-PROTEIN) REDUCTASE"/>
    <property type="match status" value="1"/>
</dbReference>